<evidence type="ECO:0000313" key="2">
    <source>
        <dbReference type="EMBL" id="SIO67333.1"/>
    </source>
</evidence>
<evidence type="ECO:0000313" key="3">
    <source>
        <dbReference type="Proteomes" id="UP000185151"/>
    </source>
</evidence>
<accession>A0A1N6LEZ5</accession>
<reference evidence="2 3" key="1">
    <citation type="submission" date="2016-11" db="EMBL/GenBank/DDBJ databases">
        <authorList>
            <person name="Jaros S."/>
            <person name="Januszkiewicz K."/>
            <person name="Wedrychowicz H."/>
        </authorList>
    </citation>
    <scope>NUCLEOTIDE SEQUENCE [LARGE SCALE GENOMIC DNA]</scope>
    <source>
        <strain evidence="2 3">GAS95</strain>
    </source>
</reference>
<feature type="compositionally biased region" description="Basic and acidic residues" evidence="1">
    <location>
        <begin position="95"/>
        <end position="107"/>
    </location>
</feature>
<protein>
    <submittedName>
        <fullName evidence="2">Uncharacterized protein</fullName>
    </submittedName>
</protein>
<gene>
    <name evidence="2" type="ORF">SAMN05444165_7018</name>
</gene>
<feature type="region of interest" description="Disordered" evidence="1">
    <location>
        <begin position="91"/>
        <end position="123"/>
    </location>
</feature>
<dbReference type="AlphaFoldDB" id="A0A1N6LEZ5"/>
<dbReference type="EMBL" id="FSRU01000003">
    <property type="protein sequence ID" value="SIO67333.1"/>
    <property type="molecule type" value="Genomic_DNA"/>
</dbReference>
<proteinExistence type="predicted"/>
<keyword evidence="3" id="KW-1185">Reference proteome</keyword>
<dbReference type="Proteomes" id="UP000185151">
    <property type="component" value="Unassembled WGS sequence"/>
</dbReference>
<name>A0A1N6LEZ5_9BURK</name>
<evidence type="ECO:0000256" key="1">
    <source>
        <dbReference type="SAM" id="MobiDB-lite"/>
    </source>
</evidence>
<sequence length="123" mass="13612">MLLVAVICAFAVTSCDLETTEDYIFDDALYGPDPSQTCFEHAHYPLGFSFRPVVHDDFCHGFGRLQATYARYRFSYVDAIDDATTLPMERLALGEGRRQDSQPDRTDSSVPAGNPAASPDTQP</sequence>
<organism evidence="2 3">
    <name type="scientific">Paraburkholderia phenazinium</name>
    <dbReference type="NCBI Taxonomy" id="60549"/>
    <lineage>
        <taxon>Bacteria</taxon>
        <taxon>Pseudomonadati</taxon>
        <taxon>Pseudomonadota</taxon>
        <taxon>Betaproteobacteria</taxon>
        <taxon>Burkholderiales</taxon>
        <taxon>Burkholderiaceae</taxon>
        <taxon>Paraburkholderia</taxon>
    </lineage>
</organism>